<dbReference type="PROSITE" id="PS50994">
    <property type="entry name" value="INTEGRASE"/>
    <property type="match status" value="1"/>
</dbReference>
<dbReference type="PROSITE" id="PS50103">
    <property type="entry name" value="ZF_C3H1"/>
    <property type="match status" value="1"/>
</dbReference>
<feature type="region of interest" description="Disordered" evidence="5">
    <location>
        <begin position="2268"/>
        <end position="2287"/>
    </location>
</feature>
<organism evidence="10 11">
    <name type="scientific">Symbiodinium microadriaticum</name>
    <name type="common">Dinoflagellate</name>
    <name type="synonym">Zooxanthella microadriatica</name>
    <dbReference type="NCBI Taxonomy" id="2951"/>
    <lineage>
        <taxon>Eukaryota</taxon>
        <taxon>Sar</taxon>
        <taxon>Alveolata</taxon>
        <taxon>Dinophyceae</taxon>
        <taxon>Suessiales</taxon>
        <taxon>Symbiodiniaceae</taxon>
        <taxon>Symbiodinium</taxon>
    </lineage>
</organism>
<keyword evidence="6" id="KW-1133">Transmembrane helix</keyword>
<reference evidence="10 11" key="1">
    <citation type="submission" date="2016-02" db="EMBL/GenBank/DDBJ databases">
        <title>Genome analysis of coral dinoflagellate symbionts highlights evolutionary adaptations to a symbiotic lifestyle.</title>
        <authorList>
            <person name="Aranda M."/>
            <person name="Li Y."/>
            <person name="Liew Y.J."/>
            <person name="Baumgarten S."/>
            <person name="Simakov O."/>
            <person name="Wilson M."/>
            <person name="Piel J."/>
            <person name="Ashoor H."/>
            <person name="Bougouffa S."/>
            <person name="Bajic V.B."/>
            <person name="Ryu T."/>
            <person name="Ravasi T."/>
            <person name="Bayer T."/>
            <person name="Micklem G."/>
            <person name="Kim H."/>
            <person name="Bhak J."/>
            <person name="Lajeunesse T.C."/>
            <person name="Voolstra C.R."/>
        </authorList>
    </citation>
    <scope>NUCLEOTIDE SEQUENCE [LARGE SCALE GENOMIC DNA]</scope>
    <source>
        <strain evidence="10 11">CCMP2467</strain>
    </source>
</reference>
<feature type="transmembrane region" description="Helical" evidence="6">
    <location>
        <begin position="725"/>
        <end position="746"/>
    </location>
</feature>
<feature type="transmembrane region" description="Helical" evidence="6">
    <location>
        <begin position="558"/>
        <end position="577"/>
    </location>
</feature>
<feature type="domain" description="CCHC-type" evidence="8">
    <location>
        <begin position="1462"/>
        <end position="1476"/>
    </location>
</feature>
<keyword evidence="2 4" id="KW-0863">Zinc-finger</keyword>
<dbReference type="Pfam" id="PF18044">
    <property type="entry name" value="zf-CCCH_4"/>
    <property type="match status" value="1"/>
</dbReference>
<feature type="region of interest" description="Disordered" evidence="5">
    <location>
        <begin position="988"/>
        <end position="1032"/>
    </location>
</feature>
<feature type="transmembrane region" description="Helical" evidence="6">
    <location>
        <begin position="376"/>
        <end position="405"/>
    </location>
</feature>
<name>A0A1Q9EIH2_SYMMI</name>
<feature type="compositionally biased region" description="Polar residues" evidence="5">
    <location>
        <begin position="1408"/>
        <end position="1419"/>
    </location>
</feature>
<dbReference type="CDD" id="cd09272">
    <property type="entry name" value="RNase_HI_RT_Ty1"/>
    <property type="match status" value="1"/>
</dbReference>
<dbReference type="GO" id="GO:0003676">
    <property type="term" value="F:nucleic acid binding"/>
    <property type="evidence" value="ECO:0007669"/>
    <property type="project" value="InterPro"/>
</dbReference>
<dbReference type="Gene3D" id="3.30.420.10">
    <property type="entry name" value="Ribonuclease H-like superfamily/Ribonuclease H"/>
    <property type="match status" value="1"/>
</dbReference>
<keyword evidence="6" id="KW-0472">Membrane</keyword>
<feature type="transmembrane region" description="Helical" evidence="6">
    <location>
        <begin position="589"/>
        <end position="609"/>
    </location>
</feature>
<evidence type="ECO:0000259" key="9">
    <source>
        <dbReference type="PROSITE" id="PS50994"/>
    </source>
</evidence>
<gene>
    <name evidence="10" type="ORF">AK812_SmicGene9427</name>
</gene>
<evidence type="ECO:0000256" key="6">
    <source>
        <dbReference type="SAM" id="Phobius"/>
    </source>
</evidence>
<comment type="caution">
    <text evidence="10">The sequence shown here is derived from an EMBL/GenBank/DDBJ whole genome shotgun (WGS) entry which is preliminary data.</text>
</comment>
<keyword evidence="11" id="KW-1185">Reference proteome</keyword>
<feature type="region of interest" description="Disordered" evidence="5">
    <location>
        <begin position="2111"/>
        <end position="2210"/>
    </location>
</feature>
<dbReference type="InterPro" id="IPR043502">
    <property type="entry name" value="DNA/RNA_pol_sf"/>
</dbReference>
<feature type="compositionally biased region" description="Polar residues" evidence="5">
    <location>
        <begin position="1505"/>
        <end position="1516"/>
    </location>
</feature>
<dbReference type="Proteomes" id="UP000186817">
    <property type="component" value="Unassembled WGS sequence"/>
</dbReference>
<keyword evidence="3 4" id="KW-0862">Zinc</keyword>
<dbReference type="InterPro" id="IPR012337">
    <property type="entry name" value="RNaseH-like_sf"/>
</dbReference>
<dbReference type="InterPro" id="IPR036855">
    <property type="entry name" value="Znf_CCCH_sf"/>
</dbReference>
<feature type="compositionally biased region" description="Low complexity" evidence="5">
    <location>
        <begin position="87"/>
        <end position="96"/>
    </location>
</feature>
<evidence type="ECO:0000259" key="7">
    <source>
        <dbReference type="PROSITE" id="PS50103"/>
    </source>
</evidence>
<feature type="domain" description="Integrase catalytic" evidence="9">
    <location>
        <begin position="2259"/>
        <end position="2431"/>
    </location>
</feature>
<evidence type="ECO:0000313" key="11">
    <source>
        <dbReference type="Proteomes" id="UP000186817"/>
    </source>
</evidence>
<evidence type="ECO:0000256" key="2">
    <source>
        <dbReference type="ARBA" id="ARBA00022771"/>
    </source>
</evidence>
<sequence length="3433" mass="375957">MSEPSREKQGAAGPGESSADEAEAVQEEDSCSLEDVEQPEDLEEDLADALGEPSGAELLTDAVPLSAEKPAEEEVALEAKAGRAAEESGLAASGAELLTDAVPLSTTKPAEKEVALEAPAGRAAEESGLAASGAELLTDAVPLSTTKPAEKEIALEAPAGRAAAESGLAASGAELLTDAVPLSAEKPAEEEVALKAPAAKAAEESGLAASAASGAELHKDAVPLAGPNTPNAAGTPEDKVLVPEAEALEEALPGAGLPSLDPGKARDPKGQGQAAAEAEEGKNPPQGSQTAAQSPEVVEAGLLQAVITMSRIPSPDGGTAKQKRPAGNGGSDALTPSSAAAASSYSIHVRRMVAIVLNLMKITLVVIFIMPLSINLIVIIIITVTILIFSSSPVTVIFFIVYLIAHALAEAPYIMQAMSDDTVVVAPYAVVLHVHDALPEVSTEDLGEEISKPVPEERDPVQAQKAPKAGVDYHRVIAEHFSTMNLTSPTIQRVTSSHHVLRCFGQALRQKVVGEVYHFSKPAVRIPQFVSHSWHGSAWKKIATLFVLKNGPAAMASGSFLALVMVVLSSLNILPGYDRLPMLEPDRTYVFGPWGICIGMLIACLVITFREPRDQVFVDVLCIHQTDWRLKLEGVLNICAFLKNSDVSTNKQYQYYVRVTMLRELDLQDQCSLPTFANSNHDNSDSALGVHFCIPSQGLSDWRLWCVFELAAFLKSRESGRATKLFIRPTILGTSSIASCFGLFAMQLAHTAVPWANAYYGTFFFSVFCWIGCYSIVCVWRRHYRQIDNLKTQLQNFTISKTKSNCCERGHVDAKGRKLPCDKAVLTACVRQWFGSVDAFEDNVRSGVAAALSEGLGKGGFPYPYVLAAAAPTLWGQGDFTASRLREGEFYYAGVTAIIGLAYWLAAIPFLFACGGLIVHKFRHRYSPCLDTLVPVFAASFLTLVAGNGMFVLLFACVKKNPSIRRLMGPAVNGILPTVGEAVVDESAGSHGEMGGVPEGGECRTAETTPPDADDTQGGPPATAVPEPGLQQGGQMGAYTTVGLGSEPAPAMIEQLVGTPGVAPLGDKTGTSFYTAVTGETTVEGQNNQLLRDLELARADAEVLMYDEGLKVSYVEFQPYSQIPPNDKGWKVSYMESPLYHQILPSDVVKPRGTNTLAELPDVRGGAQSALLFQDWVEVTSSVMADISEQSGSWWRAVMLIVEAAYVRWLNATPLERLTIGPEGTEDLIDSRWTRLNARVTSLLLAAMSTELKSDMISQRITQNAPKMLFRLFTWFQPGGSAEREEVLRRLQVPQEYVEAGGTIREALKEVREWPRWLARCTKMGMVPPDPSVMARGLCALSEKHLQGSPDSAFRTAMLRTSLRLDGQPTLEQVRSYQRHIQAEMENLAAASPTAVATTPKARAMEVSTGTPTASPKSGNKQKDKSTEMCRYFARPAGCKRGDRCTYSHSMQQMDRELRAKKCLKCGSESHRAKECTVGKQQPKNPTPALPVQPKTQEKARAPTPSVSTMSTASSTLDATEGAVQGVPWTMESLVQAAQQVIQQQASMAASGDSSPEKVKPEMKVLSLRDIRVSSVDASTSALLDSGATHCLRNAMDEEEWLGAEEVVVQLAGNKSLTMRLTQTGSLLMPPRSSTTSSSAGATGGQTIVPLGELVKTLGYTTNGCVLRDSDGGEQRLRVTGGCPHLHETEALAMIARLEDRKRERLLNETAVTMDRVSLAAAMMDKGWRDYVKDYVRDDAMDQGLRGVRDAPFFQDLPGECLNGLIQSGVRDQGWKVMKAVNFLTRPQKRHLWGSKKWIVHLCAGNPGHWQVFQLDQGSTAVLELDIDRCRGHNVLGDAVWRLLLWGALTGRIDGIIGGPPGRTARLCHADKEGAKDIKALSVITRMMWLYVISGVSRETTGAGINQGRPVAFAMEHPAEEVRGDQSLWRTVLWSEFQEEMGMSMATFDQGEMGSSVTSLTTLGTNVYYLMGLDGIRPSPERNFGDTDAKCNGQWSPGLVNAMVMGLRFWAKHPKCYPMLRAFTAEQWRRHVQSNHADYHRDCLTCVMARGTGRRHARIRHPDMFALTVDIAGPVKPGLDVSSKGTLGKNLRYMMVAKYVFPKEYVKGYTGRLPPDDDGLDENGEDAGKELKTPSLLPPQDGGEVPVKGDGAEEENRVDQTAGEELKTPSLLPPQDGGDPFIFDEDEPGEQGPLYNNEDEPGEQGPLSYGDVVQLGQKHESDQQLSPVFAGGSMVQKENYEHDSTYSLYEPSLTDPGEEQNLPDSQEAEDLHVHQEEPRPAMFQPPPVPFPDCEAPESTFLLFARPIPANSTNYVKGVLQDIVLYLNAHGLPIYRLHSDKGETFNHAIRNWLRDQSIRATWSEPGVPQGNGGAESTVRWVKDRARTLLIGAGLPTELWTAAIEAATTTQRSKVLAWDQKMLAPFGAQVCVKQKAFDSSGPRRRERAFETRWETGHYIGLSNLLDRGHVVFVPGKDGARHRFLHVFHVKHHLVNPGLPMYEEEETSIPRPRRKIVGKTPVDDIELRPIDLKGEELDDWIRTQALNLLDSWDQEEAVVMIDDLAEAGFFEDLKFGVFRHGGAVGWMRGFNEYPELSKVLSSILTHNNPEATFTAIMVARNMDRGMHKDFNNDEEAVNYVYPIRMPTKGGGLWVELSHGDKVIGEIVEREDEQGRRHYGQVLKMQMGRCAVFSPRKWHEVLEWSGTRTVLIGYTPQCLGKLDHDKIRLLEEHGFNPPLSQLSEYFVRNSPCVNNINIHKESATGVPTEIDEMMVQTEAAVDSDVEDWEMYLGVDDGQVKIAESEDIFTCFQPTMKKIEVGFTKNIEQVLSELKGPLEVTHNVDPREVAACLELWKPAIEREVNGIMVAVQRLLPGTSECKEWLQRPNAQKLLTKMVFTVKPGEAPTVEDRATWYRRKARLVVCGNYATSDGSDLYSETAPTESVRMGLLLSRRRRWIVGLIDIVAAFLRTPLDWSKGAPTVVVTPPRLLERLSLISHGELWGLIRALYGLRQAPALWSAHRDQMLKMMSFPRGMKLHQGRTVTSWWVLRDEKGIVKALIIIYVDDFLLLGEEETVRGMAATIQREWKTSELTILRPGQPLRFLGMELSVNSEGTIVYLNQRGYLEEVFRSYGLSPQDKDKIPLSKETAFFEVIEGDPEPTPAAIAAAQKVTGEVMWVSHKTRPDAAYTSSLMASITLKAPHRCQELGCKLLRYLQGSKELEMAVEDDGTGLVLFPDASFAPASGRSHTGWLVCWGGTPVAWRSARQGAITLSTGEAELQAIIDGTIGMLGLEAMLWDLQEEAGAKVIASDSTSALAIGSGTGEEEEINRTTRFITGRPPSTSADTAKDADVEAMRVCVDTIMLMRLEEIREGLRLNGLMLSGVKTDAAARLAEVIRAQESTRPYAIDLVMPQNQGRCLEDDSPLEVIMTLRTYRCQ</sequence>
<dbReference type="Gene3D" id="4.10.1000.10">
    <property type="entry name" value="Zinc finger, CCCH-type"/>
    <property type="match status" value="1"/>
</dbReference>
<dbReference type="PROSITE" id="PS50158">
    <property type="entry name" value="ZF_CCHC"/>
    <property type="match status" value="1"/>
</dbReference>
<dbReference type="OrthoDB" id="409241at2759"/>
<feature type="region of interest" description="Disordered" evidence="5">
    <location>
        <begin position="1"/>
        <end position="96"/>
    </location>
</feature>
<feature type="transmembrane region" description="Helical" evidence="6">
    <location>
        <begin position="933"/>
        <end position="958"/>
    </location>
</feature>
<feature type="compositionally biased region" description="Acidic residues" evidence="5">
    <location>
        <begin position="2116"/>
        <end position="2125"/>
    </location>
</feature>
<feature type="compositionally biased region" description="Basic and acidic residues" evidence="5">
    <location>
        <begin position="2269"/>
        <end position="2279"/>
    </location>
</feature>
<dbReference type="EMBL" id="LSRX01000144">
    <property type="protein sequence ID" value="OLQ07219.1"/>
    <property type="molecule type" value="Genomic_DNA"/>
</dbReference>
<evidence type="ECO:0000256" key="5">
    <source>
        <dbReference type="SAM" id="MobiDB-lite"/>
    </source>
</evidence>
<feature type="transmembrane region" description="Helical" evidence="6">
    <location>
        <begin position="890"/>
        <end position="913"/>
    </location>
</feature>
<keyword evidence="1 4" id="KW-0479">Metal-binding</keyword>
<feature type="domain" description="C3H1-type" evidence="7">
    <location>
        <begin position="1424"/>
        <end position="1452"/>
    </location>
</feature>
<dbReference type="InterPro" id="IPR036397">
    <property type="entry name" value="RNaseH_sf"/>
</dbReference>
<dbReference type="InterPro" id="IPR000571">
    <property type="entry name" value="Znf_CCCH"/>
</dbReference>
<dbReference type="Pfam" id="PF07727">
    <property type="entry name" value="RVT_2"/>
    <property type="match status" value="1"/>
</dbReference>
<feature type="region of interest" description="Disordered" evidence="5">
    <location>
        <begin position="311"/>
        <end position="337"/>
    </location>
</feature>
<dbReference type="GO" id="GO:0015074">
    <property type="term" value="P:DNA integration"/>
    <property type="evidence" value="ECO:0007669"/>
    <property type="project" value="InterPro"/>
</dbReference>
<accession>A0A1Q9EIH2</accession>
<dbReference type="InterPro" id="IPR013103">
    <property type="entry name" value="RVT_2"/>
</dbReference>
<feature type="compositionally biased region" description="Acidic residues" evidence="5">
    <location>
        <begin position="18"/>
        <end position="47"/>
    </location>
</feature>
<dbReference type="InterPro" id="IPR001584">
    <property type="entry name" value="Integrase_cat-core"/>
</dbReference>
<dbReference type="SUPFAM" id="SSF56672">
    <property type="entry name" value="DNA/RNA polymerases"/>
    <property type="match status" value="1"/>
</dbReference>
<feature type="transmembrane region" description="Helical" evidence="6">
    <location>
        <begin position="758"/>
        <end position="780"/>
    </location>
</feature>
<evidence type="ECO:0000259" key="8">
    <source>
        <dbReference type="PROSITE" id="PS50158"/>
    </source>
</evidence>
<feature type="region of interest" description="Disordered" evidence="5">
    <location>
        <begin position="253"/>
        <end position="294"/>
    </location>
</feature>
<dbReference type="SMART" id="SM00356">
    <property type="entry name" value="ZnF_C3H1"/>
    <property type="match status" value="1"/>
</dbReference>
<protein>
    <submittedName>
        <fullName evidence="10">Retrovirus-related Pol polyprotein from transposon TNT 1-94</fullName>
    </submittedName>
</protein>
<dbReference type="SUPFAM" id="SSF53098">
    <property type="entry name" value="Ribonuclease H-like"/>
    <property type="match status" value="1"/>
</dbReference>
<dbReference type="SUPFAM" id="SSF90229">
    <property type="entry name" value="CCCH zinc finger"/>
    <property type="match status" value="1"/>
</dbReference>
<dbReference type="InterPro" id="IPR001878">
    <property type="entry name" value="Znf_CCHC"/>
</dbReference>
<feature type="compositionally biased region" description="Low complexity" evidence="5">
    <location>
        <begin position="194"/>
        <end position="214"/>
    </location>
</feature>
<feature type="zinc finger region" description="C3H1-type" evidence="4">
    <location>
        <begin position="1424"/>
        <end position="1452"/>
    </location>
</feature>
<evidence type="ECO:0000313" key="10">
    <source>
        <dbReference type="EMBL" id="OLQ07219.1"/>
    </source>
</evidence>
<evidence type="ECO:0000256" key="3">
    <source>
        <dbReference type="ARBA" id="ARBA00022833"/>
    </source>
</evidence>
<evidence type="ECO:0000256" key="1">
    <source>
        <dbReference type="ARBA" id="ARBA00022723"/>
    </source>
</evidence>
<proteinExistence type="predicted"/>
<dbReference type="InterPro" id="IPR041367">
    <property type="entry name" value="Znf-CCCH_4"/>
</dbReference>
<feature type="region of interest" description="Disordered" evidence="5">
    <location>
        <begin position="1472"/>
        <end position="1516"/>
    </location>
</feature>
<evidence type="ECO:0000256" key="4">
    <source>
        <dbReference type="PROSITE-ProRule" id="PRU00723"/>
    </source>
</evidence>
<feature type="region of interest" description="Disordered" evidence="5">
    <location>
        <begin position="187"/>
        <end position="214"/>
    </location>
</feature>
<keyword evidence="6" id="KW-0812">Transmembrane</keyword>
<feature type="region of interest" description="Disordered" evidence="5">
    <location>
        <begin position="1399"/>
        <end position="1427"/>
    </location>
</feature>
<dbReference type="GO" id="GO:0008270">
    <property type="term" value="F:zinc ion binding"/>
    <property type="evidence" value="ECO:0007669"/>
    <property type="project" value="UniProtKB-KW"/>
</dbReference>